<protein>
    <submittedName>
        <fullName evidence="1">Uncharacterized protein</fullName>
    </submittedName>
</protein>
<reference evidence="1" key="1">
    <citation type="submission" date="2016-04" db="EMBL/GenBank/DDBJ databases">
        <authorList>
            <person name="Evans L.H."/>
            <person name="Alamgir A."/>
            <person name="Owens N."/>
            <person name="Weber N.D."/>
            <person name="Virtaneva K."/>
            <person name="Barbian K."/>
            <person name="Babar A."/>
            <person name="Rosenke K."/>
        </authorList>
    </citation>
    <scope>NUCLEOTIDE SEQUENCE</scope>
    <source>
        <strain evidence="1">92-2</strain>
    </source>
</reference>
<proteinExistence type="predicted"/>
<gene>
    <name evidence="1" type="ORF">KM92DES2_11065</name>
</gene>
<dbReference type="EMBL" id="FLUP01000001">
    <property type="protein sequence ID" value="SBV98503.1"/>
    <property type="molecule type" value="Genomic_DNA"/>
</dbReference>
<sequence>MNYCIANCSCRTTSWQSRLQHRTGGQQSGHCIPNEVHKDIHNFDETYPKKEESKKALQSTITSILSLSPNGSTYQDHPSGVLAEILAQAEHNKPAIFSLMQNASIGACPP</sequence>
<accession>A0A212JGD7</accession>
<name>A0A212JGD7_9BACT</name>
<dbReference type="RefSeq" id="WP_296966644.1">
    <property type="nucleotide sequence ID" value="NZ_UPYQ01000001.1"/>
</dbReference>
<dbReference type="AlphaFoldDB" id="A0A212JGD7"/>
<evidence type="ECO:0000313" key="1">
    <source>
        <dbReference type="EMBL" id="SBV98503.1"/>
    </source>
</evidence>
<organism evidence="1">
    <name type="scientific">uncultured Desulfovibrio sp</name>
    <dbReference type="NCBI Taxonomy" id="167968"/>
    <lineage>
        <taxon>Bacteria</taxon>
        <taxon>Pseudomonadati</taxon>
        <taxon>Thermodesulfobacteriota</taxon>
        <taxon>Desulfovibrionia</taxon>
        <taxon>Desulfovibrionales</taxon>
        <taxon>Desulfovibrionaceae</taxon>
        <taxon>Desulfovibrio</taxon>
        <taxon>environmental samples</taxon>
    </lineage>
</organism>